<feature type="transmembrane region" description="Helical" evidence="1">
    <location>
        <begin position="39"/>
        <end position="66"/>
    </location>
</feature>
<keyword evidence="1" id="KW-0472">Membrane</keyword>
<dbReference type="PATRIC" id="fig|1230338.3.peg.818"/>
<keyword evidence="3" id="KW-1185">Reference proteome</keyword>
<evidence type="ECO:0000256" key="1">
    <source>
        <dbReference type="SAM" id="Phobius"/>
    </source>
</evidence>
<comment type="caution">
    <text evidence="2">The sequence shown here is derived from an EMBL/GenBank/DDBJ whole genome shotgun (WGS) entry which is preliminary data.</text>
</comment>
<dbReference type="AlphaFoldDB" id="L2F8X9"/>
<keyword evidence="1" id="KW-1133">Transmembrane helix</keyword>
<sequence length="68" mass="7657">MKIDGLTKLSFLKSQQLIVQQLIVQKIIAKSGARVNVPLFMMLGFIMLVFCAKCVYKMVLVAYLTFGN</sequence>
<evidence type="ECO:0000313" key="3">
    <source>
        <dbReference type="Proteomes" id="UP000023795"/>
    </source>
</evidence>
<dbReference type="Proteomes" id="UP000023795">
    <property type="component" value="Unassembled WGS sequence"/>
</dbReference>
<name>L2F8X9_9GAMM</name>
<evidence type="ECO:0000313" key="2">
    <source>
        <dbReference type="EMBL" id="ELA09492.1"/>
    </source>
</evidence>
<dbReference type="EMBL" id="ANIN01000001">
    <property type="protein sequence ID" value="ELA09492.1"/>
    <property type="molecule type" value="Genomic_DNA"/>
</dbReference>
<keyword evidence="1" id="KW-0812">Transmembrane</keyword>
<organism evidence="2 3">
    <name type="scientific">Moraxella macacae 0408225</name>
    <dbReference type="NCBI Taxonomy" id="1230338"/>
    <lineage>
        <taxon>Bacteria</taxon>
        <taxon>Pseudomonadati</taxon>
        <taxon>Pseudomonadota</taxon>
        <taxon>Gammaproteobacteria</taxon>
        <taxon>Moraxellales</taxon>
        <taxon>Moraxellaceae</taxon>
        <taxon>Moraxella</taxon>
    </lineage>
</organism>
<accession>L2F8X9</accession>
<protein>
    <submittedName>
        <fullName evidence="2">Uncharacterized protein</fullName>
    </submittedName>
</protein>
<gene>
    <name evidence="2" type="ORF">MOMA_03780</name>
</gene>
<dbReference type="STRING" id="1230338.MOMA_03780"/>
<reference evidence="2 3" key="1">
    <citation type="journal article" date="2013" name="Genome Announc.">
        <title>Genome Sequence of Moraxella macacae 0408225, a Novel Bacterial Species Isolated from a Cynomolgus Macaque with Epistaxis.</title>
        <authorList>
            <person name="Ladner J.T."/>
            <person name="Whitehouse C.A."/>
            <person name="Koroleva G.I."/>
            <person name="Palacios G.F."/>
        </authorList>
    </citation>
    <scope>NUCLEOTIDE SEQUENCE [LARGE SCALE GENOMIC DNA]</scope>
    <source>
        <strain evidence="2 3">0408225</strain>
    </source>
</reference>
<proteinExistence type="predicted"/>